<dbReference type="SUPFAM" id="SSF53335">
    <property type="entry name" value="S-adenosyl-L-methionine-dependent methyltransferases"/>
    <property type="match status" value="1"/>
</dbReference>
<gene>
    <name evidence="6" type="ORF">B2A_09087</name>
</gene>
<sequence>MSSSDAAQGERGADGARSFEGRLLERMLTRLGNPEVEFTLWSGERIAPAGVEPVCRVRIGSRATLLSILSDPAVRFPDAYCDGRVQIEGDLVRLLERVYLAGERAPVASSLGRLLGRLRRPHVNTLAGSRANIHHHYDISNAFYQLWLGQTMAYTCAYYPTAETLPRSGA</sequence>
<dbReference type="Pfam" id="PF02353">
    <property type="entry name" value="CMAS"/>
    <property type="match status" value="1"/>
</dbReference>
<dbReference type="PANTHER" id="PTHR43667">
    <property type="entry name" value="CYCLOPROPANE-FATTY-ACYL-PHOSPHOLIPID SYNTHASE"/>
    <property type="match status" value="1"/>
</dbReference>
<dbReference type="InterPro" id="IPR057206">
    <property type="entry name" value="DUF7884"/>
</dbReference>
<comment type="caution">
    <text evidence="6">The sequence shown here is derived from an EMBL/GenBank/DDBJ whole genome shotgun (WGS) entry which is preliminary data.</text>
</comment>
<accession>T1AZ37</accession>
<feature type="domain" description="DUF7884" evidence="5">
    <location>
        <begin position="24"/>
        <end position="100"/>
    </location>
</feature>
<dbReference type="GO" id="GO:0006629">
    <property type="term" value="P:lipid metabolic process"/>
    <property type="evidence" value="ECO:0007669"/>
    <property type="project" value="UniProtKB-KW"/>
</dbReference>
<dbReference type="GO" id="GO:0032259">
    <property type="term" value="P:methylation"/>
    <property type="evidence" value="ECO:0007669"/>
    <property type="project" value="UniProtKB-KW"/>
</dbReference>
<dbReference type="EC" id="2.1.1.-" evidence="6"/>
<dbReference type="GO" id="GO:0008168">
    <property type="term" value="F:methyltransferase activity"/>
    <property type="evidence" value="ECO:0007669"/>
    <property type="project" value="UniProtKB-KW"/>
</dbReference>
<dbReference type="InterPro" id="IPR050723">
    <property type="entry name" value="CFA/CMAS"/>
</dbReference>
<keyword evidence="2 6" id="KW-0808">Transferase</keyword>
<evidence type="ECO:0000256" key="4">
    <source>
        <dbReference type="ARBA" id="ARBA00023098"/>
    </source>
</evidence>
<evidence type="ECO:0000256" key="3">
    <source>
        <dbReference type="ARBA" id="ARBA00022691"/>
    </source>
</evidence>
<reference evidence="6" key="1">
    <citation type="submission" date="2013-08" db="EMBL/GenBank/DDBJ databases">
        <authorList>
            <person name="Mendez C."/>
            <person name="Richter M."/>
            <person name="Ferrer M."/>
            <person name="Sanchez J."/>
        </authorList>
    </citation>
    <scope>NUCLEOTIDE SEQUENCE</scope>
</reference>
<keyword evidence="1 6" id="KW-0489">Methyltransferase</keyword>
<dbReference type="PANTHER" id="PTHR43667:SF1">
    <property type="entry name" value="CYCLOPROPANE-FATTY-ACYL-PHOSPHOLIPID SYNTHASE"/>
    <property type="match status" value="1"/>
</dbReference>
<keyword evidence="4" id="KW-0443">Lipid metabolism</keyword>
<dbReference type="Gene3D" id="3.40.50.150">
    <property type="entry name" value="Vaccinia Virus protein VP39"/>
    <property type="match status" value="1"/>
</dbReference>
<evidence type="ECO:0000256" key="2">
    <source>
        <dbReference type="ARBA" id="ARBA00022679"/>
    </source>
</evidence>
<dbReference type="InterPro" id="IPR029063">
    <property type="entry name" value="SAM-dependent_MTases_sf"/>
</dbReference>
<dbReference type="AlphaFoldDB" id="T1AZ37"/>
<proteinExistence type="predicted"/>
<protein>
    <submittedName>
        <fullName evidence="6">Cyclopropane-fatty-acyl-phospholipid synthase</fullName>
        <ecNumber evidence="6">2.1.1.-</ecNumber>
    </submittedName>
</protein>
<dbReference type="Pfam" id="PF25371">
    <property type="entry name" value="DUF7884"/>
    <property type="match status" value="1"/>
</dbReference>
<keyword evidence="3" id="KW-0949">S-adenosyl-L-methionine</keyword>
<evidence type="ECO:0000313" key="6">
    <source>
        <dbReference type="EMBL" id="EQD45914.1"/>
    </source>
</evidence>
<feature type="non-terminal residue" evidence="6">
    <location>
        <position position="170"/>
    </location>
</feature>
<evidence type="ECO:0000256" key="1">
    <source>
        <dbReference type="ARBA" id="ARBA00022603"/>
    </source>
</evidence>
<evidence type="ECO:0000259" key="5">
    <source>
        <dbReference type="Pfam" id="PF25371"/>
    </source>
</evidence>
<organism evidence="6">
    <name type="scientific">mine drainage metagenome</name>
    <dbReference type="NCBI Taxonomy" id="410659"/>
    <lineage>
        <taxon>unclassified sequences</taxon>
        <taxon>metagenomes</taxon>
        <taxon>ecological metagenomes</taxon>
    </lineage>
</organism>
<dbReference type="EMBL" id="AUZZ01006559">
    <property type="protein sequence ID" value="EQD45914.1"/>
    <property type="molecule type" value="Genomic_DNA"/>
</dbReference>
<name>T1AZ37_9ZZZZ</name>
<reference evidence="6" key="2">
    <citation type="journal article" date="2014" name="ISME J.">
        <title>Microbial stratification in low pH oxic and suboxic macroscopic growths along an acid mine drainage.</title>
        <authorList>
            <person name="Mendez-Garcia C."/>
            <person name="Mesa V."/>
            <person name="Sprenger R.R."/>
            <person name="Richter M."/>
            <person name="Diez M.S."/>
            <person name="Solano J."/>
            <person name="Bargiela R."/>
            <person name="Golyshina O.V."/>
            <person name="Manteca A."/>
            <person name="Ramos J.L."/>
            <person name="Gallego J.R."/>
            <person name="Llorente I."/>
            <person name="Martins Dos Santos V.A."/>
            <person name="Jensen O.N."/>
            <person name="Pelaez A.I."/>
            <person name="Sanchez J."/>
            <person name="Ferrer M."/>
        </authorList>
    </citation>
    <scope>NUCLEOTIDE SEQUENCE</scope>
</reference>